<protein>
    <submittedName>
        <fullName evidence="1">Uncharacterized protein</fullName>
    </submittedName>
</protein>
<evidence type="ECO:0000313" key="2">
    <source>
        <dbReference type="Proteomes" id="UP001197974"/>
    </source>
</evidence>
<gene>
    <name evidence="1" type="ORF">LC087_04390</name>
</gene>
<proteinExistence type="predicted"/>
<accession>A0ABY9JVL6</accession>
<dbReference type="RefSeq" id="WP_226543302.1">
    <property type="nucleotide sequence ID" value="NZ_CP129013.1"/>
</dbReference>
<evidence type="ECO:0000313" key="1">
    <source>
        <dbReference type="EMBL" id="WLR43420.1"/>
    </source>
</evidence>
<organism evidence="1 2">
    <name type="scientific">Bacillus carboniphilus</name>
    <dbReference type="NCBI Taxonomy" id="86663"/>
    <lineage>
        <taxon>Bacteria</taxon>
        <taxon>Bacillati</taxon>
        <taxon>Bacillota</taxon>
        <taxon>Bacilli</taxon>
        <taxon>Bacillales</taxon>
        <taxon>Bacillaceae</taxon>
        <taxon>Bacillus</taxon>
    </lineage>
</organism>
<name>A0ABY9JVL6_9BACI</name>
<sequence>MGYSGQIALYRSVAGSTPKGETLTITNKKLTFDKREWLTLENKNKDSTQDVLIFESTDKKSLINVHLAYTDNYIGEDAILREVTVGDDQIDSDLKNNTDLMIISFKNIVITVVQTAEVKADIDITHVFVESVINILKENY</sequence>
<dbReference type="Proteomes" id="UP001197974">
    <property type="component" value="Chromosome"/>
</dbReference>
<reference evidence="1 2" key="1">
    <citation type="submission" date="2023-06" db="EMBL/GenBank/DDBJ databases">
        <title>Five Gram-positive bacteria isolated from mangrove sediments in Shenzhen, Guangdong, China.</title>
        <authorList>
            <person name="Yu S."/>
            <person name="Zheng W."/>
            <person name="Huang Y."/>
        </authorList>
    </citation>
    <scope>NUCLEOTIDE SEQUENCE [LARGE SCALE GENOMIC DNA]</scope>
    <source>
        <strain evidence="1 2">SaN35-3</strain>
    </source>
</reference>
<keyword evidence="2" id="KW-1185">Reference proteome</keyword>
<dbReference type="EMBL" id="CP129013">
    <property type="protein sequence ID" value="WLR43420.1"/>
    <property type="molecule type" value="Genomic_DNA"/>
</dbReference>